<evidence type="ECO:0000313" key="5">
    <source>
        <dbReference type="Proteomes" id="UP000637299"/>
    </source>
</evidence>
<protein>
    <submittedName>
        <fullName evidence="4">T9SS type A sorting domain-containing protein</fullName>
    </submittedName>
</protein>
<dbReference type="NCBIfam" id="TIGR04183">
    <property type="entry name" value="Por_Secre_tail"/>
    <property type="match status" value="1"/>
</dbReference>
<keyword evidence="5" id="KW-1185">Reference proteome</keyword>
<gene>
    <name evidence="4" type="ORF">IC610_10740</name>
</gene>
<dbReference type="Proteomes" id="UP000637299">
    <property type="component" value="Unassembled WGS sequence"/>
</dbReference>
<dbReference type="Pfam" id="PF18962">
    <property type="entry name" value="Por_Secre_tail"/>
    <property type="match status" value="1"/>
</dbReference>
<keyword evidence="1 2" id="KW-0732">Signal</keyword>
<feature type="chain" id="PRO_5045597264" evidence="2">
    <location>
        <begin position="25"/>
        <end position="159"/>
    </location>
</feature>
<dbReference type="EMBL" id="JACYFS010000003">
    <property type="protein sequence ID" value="MBD8082891.1"/>
    <property type="molecule type" value="Genomic_DNA"/>
</dbReference>
<evidence type="ECO:0000256" key="2">
    <source>
        <dbReference type="SAM" id="SignalP"/>
    </source>
</evidence>
<organism evidence="4 5">
    <name type="scientific">Chryseobacterium caseinilyticum</name>
    <dbReference type="NCBI Taxonomy" id="2771428"/>
    <lineage>
        <taxon>Bacteria</taxon>
        <taxon>Pseudomonadati</taxon>
        <taxon>Bacteroidota</taxon>
        <taxon>Flavobacteriia</taxon>
        <taxon>Flavobacteriales</taxon>
        <taxon>Weeksellaceae</taxon>
        <taxon>Chryseobacterium group</taxon>
        <taxon>Chryseobacterium</taxon>
    </lineage>
</organism>
<comment type="caution">
    <text evidence="4">The sequence shown here is derived from an EMBL/GenBank/DDBJ whole genome shotgun (WGS) entry which is preliminary data.</text>
</comment>
<evidence type="ECO:0000259" key="3">
    <source>
        <dbReference type="Pfam" id="PF18962"/>
    </source>
</evidence>
<dbReference type="RefSeq" id="WP_191736866.1">
    <property type="nucleotide sequence ID" value="NZ_JACYFS010000003.1"/>
</dbReference>
<accession>A0ABR8ZCB9</accession>
<dbReference type="InterPro" id="IPR026444">
    <property type="entry name" value="Secre_tail"/>
</dbReference>
<proteinExistence type="predicted"/>
<feature type="signal peptide" evidence="2">
    <location>
        <begin position="1"/>
        <end position="24"/>
    </location>
</feature>
<evidence type="ECO:0000313" key="4">
    <source>
        <dbReference type="EMBL" id="MBD8082891.1"/>
    </source>
</evidence>
<sequence>MKIFYTLKLIPLFVLSGIGLQAQKAVLATGTNATGSNGSVSYSVGQIDFNQKGSGLPMMEGVQQSYEIITLSVNSAIANTEDIRLYPNPFQDFIYLDFPVKDYKDAEFQLFDSSGKLLRTEKIQNSKSEFNFSSLPSAMYLFNIVEKGKGIKSFKIIKK</sequence>
<feature type="domain" description="Secretion system C-terminal sorting" evidence="3">
    <location>
        <begin position="85"/>
        <end position="151"/>
    </location>
</feature>
<reference evidence="4 5" key="1">
    <citation type="submission" date="2020-09" db="EMBL/GenBank/DDBJ databases">
        <title>Genome seq and assembly of Chryseobacterium sp.</title>
        <authorList>
            <person name="Chhetri G."/>
        </authorList>
    </citation>
    <scope>NUCLEOTIDE SEQUENCE [LARGE SCALE GENOMIC DNA]</scope>
    <source>
        <strain evidence="4 5">GCR10</strain>
    </source>
</reference>
<name>A0ABR8ZCB9_9FLAO</name>
<evidence type="ECO:0000256" key="1">
    <source>
        <dbReference type="ARBA" id="ARBA00022729"/>
    </source>
</evidence>